<organism evidence="1 2">
    <name type="scientific">Aspergillus campestris (strain IBT 28561)</name>
    <dbReference type="NCBI Taxonomy" id="1392248"/>
    <lineage>
        <taxon>Eukaryota</taxon>
        <taxon>Fungi</taxon>
        <taxon>Dikarya</taxon>
        <taxon>Ascomycota</taxon>
        <taxon>Pezizomycotina</taxon>
        <taxon>Eurotiomycetes</taxon>
        <taxon>Eurotiomycetidae</taxon>
        <taxon>Eurotiales</taxon>
        <taxon>Aspergillaceae</taxon>
        <taxon>Aspergillus</taxon>
        <taxon>Aspergillus subgen. Circumdati</taxon>
    </lineage>
</organism>
<dbReference type="EMBL" id="MSFM01000001">
    <property type="protein sequence ID" value="PKY08262.1"/>
    <property type="molecule type" value="Genomic_DNA"/>
</dbReference>
<proteinExistence type="predicted"/>
<gene>
    <name evidence="1" type="ORF">P168DRAFT_12716</name>
</gene>
<reference evidence="1" key="1">
    <citation type="submission" date="2016-12" db="EMBL/GenBank/DDBJ databases">
        <title>The genomes of Aspergillus section Nigri reveals drivers in fungal speciation.</title>
        <authorList>
            <consortium name="DOE Joint Genome Institute"/>
            <person name="Vesth T.C."/>
            <person name="Nybo J."/>
            <person name="Theobald S."/>
            <person name="Brandl J."/>
            <person name="Frisvad J.C."/>
            <person name="Nielsen K.F."/>
            <person name="Lyhne E.K."/>
            <person name="Kogle M.E."/>
            <person name="Kuo A."/>
            <person name="Riley R."/>
            <person name="Clum A."/>
            <person name="Nolan M."/>
            <person name="Lipzen A."/>
            <person name="Salamov A."/>
            <person name="Henrissat B."/>
            <person name="Wiebenga A."/>
            <person name="De vries R.P."/>
            <person name="Grigoriev I.V."/>
            <person name="Mortensen U.H."/>
            <person name="Andersen M.R."/>
            <person name="Baker S.E."/>
        </authorList>
    </citation>
    <scope>NUCLEOTIDE SEQUENCE</scope>
    <source>
        <strain evidence="1">IBT 28561</strain>
    </source>
</reference>
<accession>A0A2I1DEF7</accession>
<dbReference type="RefSeq" id="XP_024696856.1">
    <property type="nucleotide sequence ID" value="XM_024832655.1"/>
</dbReference>
<protein>
    <submittedName>
        <fullName evidence="1">Uncharacterized protein</fullName>
    </submittedName>
</protein>
<dbReference type="GeneID" id="36540177"/>
<comment type="caution">
    <text evidence="1">The sequence shown here is derived from an EMBL/GenBank/DDBJ whole genome shotgun (WGS) entry which is preliminary data.</text>
</comment>
<dbReference type="VEuPathDB" id="FungiDB:P168DRAFT_12716"/>
<keyword evidence="2" id="KW-1185">Reference proteome</keyword>
<dbReference type="Proteomes" id="UP000234254">
    <property type="component" value="Unassembled WGS sequence"/>
</dbReference>
<evidence type="ECO:0000313" key="2">
    <source>
        <dbReference type="Proteomes" id="UP000234254"/>
    </source>
</evidence>
<sequence length="99" mass="11506">MVSLRLFFYIDMYMVHAHQCTILYYSIGSMVLQESPLTFCLSQVILKSTAEYIVRILSTYYLSHCKEPTRQNSSSGGSIVIVTCLWAQYHRNHRKTYGI</sequence>
<dbReference type="AlphaFoldDB" id="A0A2I1DEF7"/>
<name>A0A2I1DEF7_ASPC2</name>
<evidence type="ECO:0000313" key="1">
    <source>
        <dbReference type="EMBL" id="PKY08262.1"/>
    </source>
</evidence>